<protein>
    <submittedName>
        <fullName evidence="2">Uncharacterized protein</fullName>
    </submittedName>
</protein>
<keyword evidence="3" id="KW-1185">Reference proteome</keyword>
<evidence type="ECO:0000256" key="1">
    <source>
        <dbReference type="SAM" id="MobiDB-lite"/>
    </source>
</evidence>
<gene>
    <name evidence="2" type="ORF">E2C01_008040</name>
</gene>
<proteinExistence type="predicted"/>
<feature type="region of interest" description="Disordered" evidence="1">
    <location>
        <begin position="1"/>
        <end position="20"/>
    </location>
</feature>
<organism evidence="2 3">
    <name type="scientific">Portunus trituberculatus</name>
    <name type="common">Swimming crab</name>
    <name type="synonym">Neptunus trituberculatus</name>
    <dbReference type="NCBI Taxonomy" id="210409"/>
    <lineage>
        <taxon>Eukaryota</taxon>
        <taxon>Metazoa</taxon>
        <taxon>Ecdysozoa</taxon>
        <taxon>Arthropoda</taxon>
        <taxon>Crustacea</taxon>
        <taxon>Multicrustacea</taxon>
        <taxon>Malacostraca</taxon>
        <taxon>Eumalacostraca</taxon>
        <taxon>Eucarida</taxon>
        <taxon>Decapoda</taxon>
        <taxon>Pleocyemata</taxon>
        <taxon>Brachyura</taxon>
        <taxon>Eubrachyura</taxon>
        <taxon>Portunoidea</taxon>
        <taxon>Portunidae</taxon>
        <taxon>Portuninae</taxon>
        <taxon>Portunus</taxon>
    </lineage>
</organism>
<accession>A0A5B7D2V1</accession>
<sequence>MAFHWPSPIPVRRDKSTKPSTCPEVYQYPVGLEKSDNLYGLQQLSVRCNTCSLIIFASSADDIQQEMRQ</sequence>
<dbReference type="AlphaFoldDB" id="A0A5B7D2V1"/>
<comment type="caution">
    <text evidence="2">The sequence shown here is derived from an EMBL/GenBank/DDBJ whole genome shotgun (WGS) entry which is preliminary data.</text>
</comment>
<reference evidence="2 3" key="1">
    <citation type="submission" date="2019-05" db="EMBL/GenBank/DDBJ databases">
        <title>Another draft genome of Portunus trituberculatus and its Hox gene families provides insights of decapod evolution.</title>
        <authorList>
            <person name="Jeong J.-H."/>
            <person name="Song I."/>
            <person name="Kim S."/>
            <person name="Choi T."/>
            <person name="Kim D."/>
            <person name="Ryu S."/>
            <person name="Kim W."/>
        </authorList>
    </citation>
    <scope>NUCLEOTIDE SEQUENCE [LARGE SCALE GENOMIC DNA]</scope>
    <source>
        <tissue evidence="2">Muscle</tissue>
    </source>
</reference>
<evidence type="ECO:0000313" key="2">
    <source>
        <dbReference type="EMBL" id="MPC15254.1"/>
    </source>
</evidence>
<dbReference type="Proteomes" id="UP000324222">
    <property type="component" value="Unassembled WGS sequence"/>
</dbReference>
<dbReference type="EMBL" id="VSRR010000411">
    <property type="protein sequence ID" value="MPC15254.1"/>
    <property type="molecule type" value="Genomic_DNA"/>
</dbReference>
<evidence type="ECO:0000313" key="3">
    <source>
        <dbReference type="Proteomes" id="UP000324222"/>
    </source>
</evidence>
<name>A0A5B7D2V1_PORTR</name>